<sequence length="215" mass="24112">MCTSLSTMILLCCAPHQPNATLDQNTLRFSSNTKHLEGRARCSAFLRGPSPHSITSPNLNSYEFTFSLPSKARQNQTYLSSLLYQQWQPHSRFLDQPSSGPPRARPESPIPTPGSPFLPIGGHRCSVGQRRQITSAQNRVGNRIRRGNWAGPDPCSLQGASQRKRRNSCGRKPWKRRRFTTSCTTPPSPPDSPLMFGKGTKNRNFPSFHLSIRRL</sequence>
<evidence type="ECO:0000313" key="2">
    <source>
        <dbReference type="EMBL" id="CAJ1951233.1"/>
    </source>
</evidence>
<dbReference type="Proteomes" id="UP001189624">
    <property type="component" value="Chromosome 4"/>
</dbReference>
<feature type="region of interest" description="Disordered" evidence="1">
    <location>
        <begin position="144"/>
        <end position="202"/>
    </location>
</feature>
<keyword evidence="3" id="KW-1185">Reference proteome</keyword>
<dbReference type="AlphaFoldDB" id="A0AA86SN14"/>
<name>A0AA86SN14_9FABA</name>
<gene>
    <name evidence="2" type="ORF">AYBTSS11_LOCUS14670</name>
</gene>
<reference evidence="2" key="1">
    <citation type="submission" date="2023-10" db="EMBL/GenBank/DDBJ databases">
        <authorList>
            <person name="Domelevo Entfellner J.-B."/>
        </authorList>
    </citation>
    <scope>NUCLEOTIDE SEQUENCE</scope>
</reference>
<dbReference type="Gramene" id="rna-AYBTSS11_LOCUS14670">
    <property type="protein sequence ID" value="CAJ1951233.1"/>
    <property type="gene ID" value="gene-AYBTSS11_LOCUS14670"/>
</dbReference>
<organism evidence="2 3">
    <name type="scientific">Sphenostylis stenocarpa</name>
    <dbReference type="NCBI Taxonomy" id="92480"/>
    <lineage>
        <taxon>Eukaryota</taxon>
        <taxon>Viridiplantae</taxon>
        <taxon>Streptophyta</taxon>
        <taxon>Embryophyta</taxon>
        <taxon>Tracheophyta</taxon>
        <taxon>Spermatophyta</taxon>
        <taxon>Magnoliopsida</taxon>
        <taxon>eudicotyledons</taxon>
        <taxon>Gunneridae</taxon>
        <taxon>Pentapetalae</taxon>
        <taxon>rosids</taxon>
        <taxon>fabids</taxon>
        <taxon>Fabales</taxon>
        <taxon>Fabaceae</taxon>
        <taxon>Papilionoideae</taxon>
        <taxon>50 kb inversion clade</taxon>
        <taxon>NPAAA clade</taxon>
        <taxon>indigoferoid/millettioid clade</taxon>
        <taxon>Phaseoleae</taxon>
        <taxon>Sphenostylis</taxon>
    </lineage>
</organism>
<evidence type="ECO:0000313" key="3">
    <source>
        <dbReference type="Proteomes" id="UP001189624"/>
    </source>
</evidence>
<feature type="region of interest" description="Disordered" evidence="1">
    <location>
        <begin position="92"/>
        <end position="114"/>
    </location>
</feature>
<evidence type="ECO:0000256" key="1">
    <source>
        <dbReference type="SAM" id="MobiDB-lite"/>
    </source>
</evidence>
<feature type="compositionally biased region" description="Basic residues" evidence="1">
    <location>
        <begin position="162"/>
        <end position="179"/>
    </location>
</feature>
<dbReference type="EMBL" id="OY731401">
    <property type="protein sequence ID" value="CAJ1951233.1"/>
    <property type="molecule type" value="Genomic_DNA"/>
</dbReference>
<proteinExistence type="predicted"/>
<protein>
    <submittedName>
        <fullName evidence="2">Uncharacterized protein</fullName>
    </submittedName>
</protein>
<accession>A0AA86SN14</accession>